<proteinExistence type="predicted"/>
<sequence>MKLLIQAFVAAVVIHLIYFLMVGLVGLINTFTYHPNLTINQNSVLLQNNVSFGKIEVSTIYPYSFIFAIVVFYILLRFMNGIKKTA</sequence>
<reference evidence="3" key="1">
    <citation type="journal article" date="2019" name="Int. J. Syst. Evol. Microbiol.">
        <title>The Global Catalogue of Microorganisms (GCM) 10K type strain sequencing project: providing services to taxonomists for standard genome sequencing and annotation.</title>
        <authorList>
            <consortium name="The Broad Institute Genomics Platform"/>
            <consortium name="The Broad Institute Genome Sequencing Center for Infectious Disease"/>
            <person name="Wu L."/>
            <person name="Ma J."/>
        </authorList>
    </citation>
    <scope>NUCLEOTIDE SEQUENCE [LARGE SCALE GENOMIC DNA]</scope>
    <source>
        <strain evidence="3">CCUG 54527</strain>
    </source>
</reference>
<keyword evidence="1" id="KW-1133">Transmembrane helix</keyword>
<organism evidence="2 3">
    <name type="scientific">Paenisporosarcina macmurdoensis</name>
    <dbReference type="NCBI Taxonomy" id="212659"/>
    <lineage>
        <taxon>Bacteria</taxon>
        <taxon>Bacillati</taxon>
        <taxon>Bacillota</taxon>
        <taxon>Bacilli</taxon>
        <taxon>Bacillales</taxon>
        <taxon>Caryophanaceae</taxon>
        <taxon>Paenisporosarcina</taxon>
    </lineage>
</organism>
<evidence type="ECO:0000256" key="1">
    <source>
        <dbReference type="SAM" id="Phobius"/>
    </source>
</evidence>
<evidence type="ECO:0000313" key="2">
    <source>
        <dbReference type="EMBL" id="MFC6039327.1"/>
    </source>
</evidence>
<keyword evidence="1" id="KW-0472">Membrane</keyword>
<name>A0ABW1L824_9BACL</name>
<keyword evidence="1" id="KW-0812">Transmembrane</keyword>
<evidence type="ECO:0000313" key="3">
    <source>
        <dbReference type="Proteomes" id="UP001596170"/>
    </source>
</evidence>
<dbReference type="EMBL" id="JBHSRI010000009">
    <property type="protein sequence ID" value="MFC6039327.1"/>
    <property type="molecule type" value="Genomic_DNA"/>
</dbReference>
<accession>A0ABW1L824</accession>
<dbReference type="RefSeq" id="WP_377733404.1">
    <property type="nucleotide sequence ID" value="NZ_JBHSRI010000009.1"/>
</dbReference>
<feature type="transmembrane region" description="Helical" evidence="1">
    <location>
        <begin position="60"/>
        <end position="79"/>
    </location>
</feature>
<comment type="caution">
    <text evidence="2">The sequence shown here is derived from an EMBL/GenBank/DDBJ whole genome shotgun (WGS) entry which is preliminary data.</text>
</comment>
<feature type="transmembrane region" description="Helical" evidence="1">
    <location>
        <begin position="7"/>
        <end position="28"/>
    </location>
</feature>
<keyword evidence="3" id="KW-1185">Reference proteome</keyword>
<gene>
    <name evidence="2" type="ORF">ACFPYN_07820</name>
</gene>
<dbReference type="Proteomes" id="UP001596170">
    <property type="component" value="Unassembled WGS sequence"/>
</dbReference>
<protein>
    <submittedName>
        <fullName evidence="2">Uncharacterized protein</fullName>
    </submittedName>
</protein>